<keyword evidence="5 8" id="KW-1133">Transmembrane helix</keyword>
<evidence type="ECO:0000256" key="6">
    <source>
        <dbReference type="ARBA" id="ARBA00023180"/>
    </source>
</evidence>
<dbReference type="GO" id="GO:0030431">
    <property type="term" value="P:sleep"/>
    <property type="evidence" value="ECO:0007669"/>
    <property type="project" value="InterPro"/>
</dbReference>
<dbReference type="InterPro" id="IPR031424">
    <property type="entry name" value="QVR-like"/>
</dbReference>
<keyword evidence="3 8" id="KW-0812">Transmembrane</keyword>
<evidence type="ECO:0000256" key="5">
    <source>
        <dbReference type="ARBA" id="ARBA00022989"/>
    </source>
</evidence>
<keyword evidence="6" id="KW-0325">Glycoprotein</keyword>
<evidence type="ECO:0000256" key="4">
    <source>
        <dbReference type="ARBA" id="ARBA00022729"/>
    </source>
</evidence>
<dbReference type="AlphaFoldDB" id="A0A8S1CCR9"/>
<evidence type="ECO:0000256" key="7">
    <source>
        <dbReference type="ARBA" id="ARBA00023288"/>
    </source>
</evidence>
<dbReference type="GO" id="GO:0098552">
    <property type="term" value="C:side of membrane"/>
    <property type="evidence" value="ECO:0007669"/>
    <property type="project" value="UniProtKB-KW"/>
</dbReference>
<evidence type="ECO:0000256" key="8">
    <source>
        <dbReference type="SAM" id="Phobius"/>
    </source>
</evidence>
<evidence type="ECO:0008006" key="11">
    <source>
        <dbReference type="Google" id="ProtNLM"/>
    </source>
</evidence>
<dbReference type="Pfam" id="PF17064">
    <property type="entry name" value="QVR"/>
    <property type="match status" value="1"/>
</dbReference>
<keyword evidence="4" id="KW-0732">Signal</keyword>
<evidence type="ECO:0000256" key="1">
    <source>
        <dbReference type="ARBA" id="ARBA00004589"/>
    </source>
</evidence>
<keyword evidence="10" id="KW-1185">Reference proteome</keyword>
<evidence type="ECO:0000256" key="2">
    <source>
        <dbReference type="ARBA" id="ARBA00022622"/>
    </source>
</evidence>
<evidence type="ECO:0000313" key="9">
    <source>
        <dbReference type="EMBL" id="CAB3365127.1"/>
    </source>
</evidence>
<dbReference type="EMBL" id="CADEPI010000019">
    <property type="protein sequence ID" value="CAB3365127.1"/>
    <property type="molecule type" value="Genomic_DNA"/>
</dbReference>
<evidence type="ECO:0000256" key="3">
    <source>
        <dbReference type="ARBA" id="ARBA00022692"/>
    </source>
</evidence>
<comment type="caution">
    <text evidence="9">The sequence shown here is derived from an EMBL/GenBank/DDBJ whole genome shotgun (WGS) entry which is preliminary data.</text>
</comment>
<comment type="subcellular location">
    <subcellularLocation>
        <location evidence="1">Membrane</location>
        <topology evidence="1">Lipid-anchor</topology>
        <topology evidence="1">GPI-anchor</topology>
    </subcellularLocation>
</comment>
<keyword evidence="8" id="KW-0472">Membrane</keyword>
<proteinExistence type="predicted"/>
<dbReference type="PANTHER" id="PTHR33562">
    <property type="entry name" value="ATILLA, ISOFORM B-RELATED-RELATED"/>
    <property type="match status" value="1"/>
</dbReference>
<keyword evidence="7" id="KW-0449">Lipoprotein</keyword>
<dbReference type="GO" id="GO:0032222">
    <property type="term" value="P:regulation of synaptic transmission, cholinergic"/>
    <property type="evidence" value="ECO:0007669"/>
    <property type="project" value="InterPro"/>
</dbReference>
<accession>A0A8S1CCR9</accession>
<sequence length="220" mass="24567">MATTHIKRIAIMHTFLWKGGFYQPQSAFLLLRSVISRRICGSVLRLGVTFVSSRNKDKRTLLQSVSFLRSKMKGFACLVASFLFLGVANALDCYTCDSDRQGEEYCSHVPFKKPSAEKVMSCGDSFTRAFNEFRSNFQGGQPSSQLDSCVKHTYSDEHGKVLRVVRGCATGYDDVCKLFAQNPQNPYKCYACKENYCNGANSLASAILLTFVAIAFSFKM</sequence>
<feature type="transmembrane region" description="Helical" evidence="8">
    <location>
        <begin position="199"/>
        <end position="218"/>
    </location>
</feature>
<evidence type="ECO:0000313" key="10">
    <source>
        <dbReference type="Proteomes" id="UP000494165"/>
    </source>
</evidence>
<protein>
    <recommendedName>
        <fullName evidence="11">Protein sleepless</fullName>
    </recommendedName>
</protein>
<keyword evidence="2" id="KW-0336">GPI-anchor</keyword>
<dbReference type="Proteomes" id="UP000494165">
    <property type="component" value="Unassembled WGS sequence"/>
</dbReference>
<gene>
    <name evidence="9" type="ORF">CLODIP_2_CD06687</name>
</gene>
<dbReference type="InterPro" id="IPR050975">
    <property type="entry name" value="Sleep_regulator"/>
</dbReference>
<organism evidence="9 10">
    <name type="scientific">Cloeon dipterum</name>
    <dbReference type="NCBI Taxonomy" id="197152"/>
    <lineage>
        <taxon>Eukaryota</taxon>
        <taxon>Metazoa</taxon>
        <taxon>Ecdysozoa</taxon>
        <taxon>Arthropoda</taxon>
        <taxon>Hexapoda</taxon>
        <taxon>Insecta</taxon>
        <taxon>Pterygota</taxon>
        <taxon>Palaeoptera</taxon>
        <taxon>Ephemeroptera</taxon>
        <taxon>Pisciforma</taxon>
        <taxon>Baetidae</taxon>
        <taxon>Cloeon</taxon>
    </lineage>
</organism>
<name>A0A8S1CCR9_9INSE</name>
<reference evidence="9 10" key="1">
    <citation type="submission" date="2020-04" db="EMBL/GenBank/DDBJ databases">
        <authorList>
            <person name="Alioto T."/>
            <person name="Alioto T."/>
            <person name="Gomez Garrido J."/>
        </authorList>
    </citation>
    <scope>NUCLEOTIDE SEQUENCE [LARGE SCALE GENOMIC DNA]</scope>
</reference>